<organism evidence="1 2">
    <name type="scientific">Pseudomonas syringae</name>
    <dbReference type="NCBI Taxonomy" id="317"/>
    <lineage>
        <taxon>Bacteria</taxon>
        <taxon>Pseudomonadati</taxon>
        <taxon>Pseudomonadota</taxon>
        <taxon>Gammaproteobacteria</taxon>
        <taxon>Pseudomonadales</taxon>
        <taxon>Pseudomonadaceae</taxon>
        <taxon>Pseudomonas</taxon>
    </lineage>
</organism>
<comment type="caution">
    <text evidence="1">The sequence shown here is derived from an EMBL/GenBank/DDBJ whole genome shotgun (WGS) entry which is preliminary data.</text>
</comment>
<gene>
    <name evidence="1" type="ORF">IV02_11415</name>
</gene>
<reference evidence="1 2" key="1">
    <citation type="submission" date="2014-07" db="EMBL/GenBank/DDBJ databases">
        <title>Draft Genome Sequences of Environmental Pseudomonas syringae strains.</title>
        <authorList>
            <person name="Baltrus D.A."/>
            <person name="Berge O."/>
            <person name="Morris C."/>
        </authorList>
    </citation>
    <scope>NUCLEOTIDE SEQUENCE [LARGE SCALE GENOMIC DNA]</scope>
    <source>
        <strain evidence="1 2">CEB003</strain>
    </source>
</reference>
<sequence length="103" mass="10983">MLAGHWTWQRGSELSWEEARRLTPALLAGIALVRSLGNTVKLAAVAWLAKLPFPLLTSAIWLFNRTAGVKGLGAFGPVEVRALIDSIAAADPGKTAIPLAIRL</sequence>
<accession>A0A085V8L4</accession>
<evidence type="ECO:0000313" key="2">
    <source>
        <dbReference type="Proteomes" id="UP000028643"/>
    </source>
</evidence>
<dbReference type="Proteomes" id="UP000028643">
    <property type="component" value="Unassembled WGS sequence"/>
</dbReference>
<dbReference type="AlphaFoldDB" id="A0A085V8L4"/>
<dbReference type="EMBL" id="JPQT01000101">
    <property type="protein sequence ID" value="KFE51777.1"/>
    <property type="molecule type" value="Genomic_DNA"/>
</dbReference>
<evidence type="ECO:0000313" key="1">
    <source>
        <dbReference type="EMBL" id="KFE51777.1"/>
    </source>
</evidence>
<protein>
    <submittedName>
        <fullName evidence="1">Uncharacterized protein</fullName>
    </submittedName>
</protein>
<name>A0A085V8L4_PSESX</name>
<proteinExistence type="predicted"/>